<reference evidence="1 2" key="1">
    <citation type="journal article" date="2019" name="New Phytol.">
        <title>Comparative genomics reveals unique wood-decay strategies and fruiting body development in the Schizophyllaceae.</title>
        <authorList>
            <person name="Almasi E."/>
            <person name="Sahu N."/>
            <person name="Krizsan K."/>
            <person name="Balint B."/>
            <person name="Kovacs G.M."/>
            <person name="Kiss B."/>
            <person name="Cseklye J."/>
            <person name="Drula E."/>
            <person name="Henrissat B."/>
            <person name="Nagy I."/>
            <person name="Chovatia M."/>
            <person name="Adam C."/>
            <person name="LaButti K."/>
            <person name="Lipzen A."/>
            <person name="Riley R."/>
            <person name="Grigoriev I.V."/>
            <person name="Nagy L.G."/>
        </authorList>
    </citation>
    <scope>NUCLEOTIDE SEQUENCE [LARGE SCALE GENOMIC DNA]</scope>
    <source>
        <strain evidence="1 2">NL-1724</strain>
    </source>
</reference>
<evidence type="ECO:0000313" key="1">
    <source>
        <dbReference type="EMBL" id="TRM62618.1"/>
    </source>
</evidence>
<sequence length="200" mass="22629">MMPDFGSIFVPPPSYEAATDGKLYHANSPPATNITIPNSSHYTTASNDEQRNCVAARLPAYKNARFGRYRAHPYRRPASRKEEQGVDEDMEWEAENISIPDIINSTRYICVTSFGFDPQEQPALMDASFPSQLPDTMSHTERIDFLAARIADIDAATIHVDVYALNALEGRVLDFVLFVRRQLVEQREMALLSTHMNMLF</sequence>
<proteinExistence type="predicted"/>
<evidence type="ECO:0000313" key="2">
    <source>
        <dbReference type="Proteomes" id="UP000320762"/>
    </source>
</evidence>
<dbReference type="AlphaFoldDB" id="A0A550CCT7"/>
<dbReference type="Proteomes" id="UP000320762">
    <property type="component" value="Unassembled WGS sequence"/>
</dbReference>
<dbReference type="EMBL" id="VDMD01000012">
    <property type="protein sequence ID" value="TRM62618.1"/>
    <property type="molecule type" value="Genomic_DNA"/>
</dbReference>
<gene>
    <name evidence="1" type="ORF">BD626DRAFT_51865</name>
</gene>
<organism evidence="1 2">
    <name type="scientific">Schizophyllum amplum</name>
    <dbReference type="NCBI Taxonomy" id="97359"/>
    <lineage>
        <taxon>Eukaryota</taxon>
        <taxon>Fungi</taxon>
        <taxon>Dikarya</taxon>
        <taxon>Basidiomycota</taxon>
        <taxon>Agaricomycotina</taxon>
        <taxon>Agaricomycetes</taxon>
        <taxon>Agaricomycetidae</taxon>
        <taxon>Agaricales</taxon>
        <taxon>Schizophyllaceae</taxon>
        <taxon>Schizophyllum</taxon>
    </lineage>
</organism>
<keyword evidence="2" id="KW-1185">Reference proteome</keyword>
<comment type="caution">
    <text evidence="1">The sequence shown here is derived from an EMBL/GenBank/DDBJ whole genome shotgun (WGS) entry which is preliminary data.</text>
</comment>
<dbReference type="OrthoDB" id="2874659at2759"/>
<accession>A0A550CCT7</accession>
<protein>
    <submittedName>
        <fullName evidence="1">Uncharacterized protein</fullName>
    </submittedName>
</protein>
<name>A0A550CCT7_9AGAR</name>